<feature type="transmembrane region" description="Helical" evidence="8">
    <location>
        <begin position="212"/>
        <end position="228"/>
    </location>
</feature>
<feature type="transmembrane region" description="Helical" evidence="8">
    <location>
        <begin position="176"/>
        <end position="200"/>
    </location>
</feature>
<dbReference type="GO" id="GO:0043190">
    <property type="term" value="C:ATP-binding cassette (ABC) transporter complex"/>
    <property type="evidence" value="ECO:0007669"/>
    <property type="project" value="InterPro"/>
</dbReference>
<organism evidence="10 11">
    <name type="scientific">Paenibacillus agaridevorans</name>
    <dbReference type="NCBI Taxonomy" id="171404"/>
    <lineage>
        <taxon>Bacteria</taxon>
        <taxon>Bacillati</taxon>
        <taxon>Bacillota</taxon>
        <taxon>Bacilli</taxon>
        <taxon>Bacillales</taxon>
        <taxon>Paenibacillaceae</taxon>
        <taxon>Paenibacillus</taxon>
    </lineage>
</organism>
<dbReference type="AlphaFoldDB" id="A0A2R5EZN7"/>
<evidence type="ECO:0000256" key="7">
    <source>
        <dbReference type="ARBA" id="ARBA00023136"/>
    </source>
</evidence>
<comment type="caution">
    <text evidence="8">Lacks conserved residue(s) required for the propagation of feature annotation.</text>
</comment>
<keyword evidence="4 8" id="KW-1003">Cell membrane</keyword>
<dbReference type="PRINTS" id="PR00164">
    <property type="entry name" value="ABC2TRNSPORT"/>
</dbReference>
<keyword evidence="7 8" id="KW-0472">Membrane</keyword>
<keyword evidence="5 8" id="KW-0812">Transmembrane</keyword>
<dbReference type="PROSITE" id="PS51012">
    <property type="entry name" value="ABC_TM2"/>
    <property type="match status" value="1"/>
</dbReference>
<dbReference type="Pfam" id="PF12698">
    <property type="entry name" value="ABC2_membrane_3"/>
    <property type="match status" value="1"/>
</dbReference>
<dbReference type="EMBL" id="BDQX01000423">
    <property type="protein sequence ID" value="GBG11575.1"/>
    <property type="molecule type" value="Genomic_DNA"/>
</dbReference>
<evidence type="ECO:0000313" key="10">
    <source>
        <dbReference type="EMBL" id="GBG11575.1"/>
    </source>
</evidence>
<feature type="transmembrane region" description="Helical" evidence="8">
    <location>
        <begin position="101"/>
        <end position="120"/>
    </location>
</feature>
<keyword evidence="3 8" id="KW-0813">Transport</keyword>
<evidence type="ECO:0000256" key="4">
    <source>
        <dbReference type="ARBA" id="ARBA00022475"/>
    </source>
</evidence>
<proteinExistence type="inferred from homology"/>
<dbReference type="InterPro" id="IPR013525">
    <property type="entry name" value="ABC2_TM"/>
</dbReference>
<gene>
    <name evidence="10" type="ORF">PAT3040_06403</name>
</gene>
<comment type="subcellular location">
    <subcellularLocation>
        <location evidence="1 8">Cell membrane</location>
        <topology evidence="1 8">Multi-pass membrane protein</topology>
    </subcellularLocation>
</comment>
<dbReference type="InterPro" id="IPR000412">
    <property type="entry name" value="ABC_2_transport"/>
</dbReference>
<evidence type="ECO:0000256" key="2">
    <source>
        <dbReference type="ARBA" id="ARBA00007783"/>
    </source>
</evidence>
<evidence type="ECO:0000256" key="1">
    <source>
        <dbReference type="ARBA" id="ARBA00004651"/>
    </source>
</evidence>
<dbReference type="GO" id="GO:0140359">
    <property type="term" value="F:ABC-type transporter activity"/>
    <property type="evidence" value="ECO:0007669"/>
    <property type="project" value="InterPro"/>
</dbReference>
<sequence length="295" mass="31676">MLSGELDVAITIPEGYAQALIEGRADARAELMALEGSEVASYVELMLNRYVENVSALAAATSGDVSGFKERYAQLDAAEFGLRKETAEDLSAGRDMTNRSIGYLVIVMMFSAVSLSTHMIKERENRTYYRLLAAPSSSRAYVASNVAANVLLLMLQVAVVLTVMTVGFGIRPGAPLWSIALALVLFAWVAVGLSLVIVAFSRNAISANALQNLLIIPTCLIAGCMFPVEAMPTPLRAIAEFLPQRWLLEGIDGLQSGAPAATLVLNGLTLAAFALTFCLVAAYKFGRNRDTRTFI</sequence>
<feature type="transmembrane region" description="Helical" evidence="8">
    <location>
        <begin position="263"/>
        <end position="283"/>
    </location>
</feature>
<feature type="transmembrane region" description="Helical" evidence="8">
    <location>
        <begin position="141"/>
        <end position="170"/>
    </location>
</feature>
<evidence type="ECO:0000259" key="9">
    <source>
        <dbReference type="PROSITE" id="PS51012"/>
    </source>
</evidence>
<reference evidence="10 11" key="1">
    <citation type="submission" date="2017-08" db="EMBL/GenBank/DDBJ databases">
        <title>Substantial Increase in Enzyme Production by Combined Drug-Resistance Mutations in Paenibacillus agaridevorans.</title>
        <authorList>
            <person name="Tanaka Y."/>
            <person name="Funane K."/>
            <person name="Hosaka T."/>
            <person name="Shiwa Y."/>
            <person name="Fujita N."/>
            <person name="Miyazaki T."/>
            <person name="Yoshikawa H."/>
            <person name="Murakami K."/>
            <person name="Kasahara K."/>
            <person name="Inaoka T."/>
            <person name="Hiraga Y."/>
            <person name="Ochi K."/>
        </authorList>
    </citation>
    <scope>NUCLEOTIDE SEQUENCE [LARGE SCALE GENOMIC DNA]</scope>
    <source>
        <strain evidence="10 11">T-3040</strain>
    </source>
</reference>
<comment type="similarity">
    <text evidence="2 8">Belongs to the ABC-2 integral membrane protein family.</text>
</comment>
<name>A0A2R5EZN7_9BACL</name>
<dbReference type="PANTHER" id="PTHR30294">
    <property type="entry name" value="MEMBRANE COMPONENT OF ABC TRANSPORTER YHHJ-RELATED"/>
    <property type="match status" value="1"/>
</dbReference>
<comment type="caution">
    <text evidence="10">The sequence shown here is derived from an EMBL/GenBank/DDBJ whole genome shotgun (WGS) entry which is preliminary data.</text>
</comment>
<accession>A0A2R5EZN7</accession>
<evidence type="ECO:0000256" key="3">
    <source>
        <dbReference type="ARBA" id="ARBA00022448"/>
    </source>
</evidence>
<keyword evidence="11" id="KW-1185">Reference proteome</keyword>
<dbReference type="InterPro" id="IPR051449">
    <property type="entry name" value="ABC-2_transporter_component"/>
</dbReference>
<dbReference type="PANTHER" id="PTHR30294:SF45">
    <property type="entry name" value="LINEARMYCIN RESISTANCE PERMEASE PROTEIN LNRN"/>
    <property type="match status" value="1"/>
</dbReference>
<evidence type="ECO:0000313" key="11">
    <source>
        <dbReference type="Proteomes" id="UP000245202"/>
    </source>
</evidence>
<dbReference type="Proteomes" id="UP000245202">
    <property type="component" value="Unassembled WGS sequence"/>
</dbReference>
<evidence type="ECO:0000256" key="6">
    <source>
        <dbReference type="ARBA" id="ARBA00022989"/>
    </source>
</evidence>
<evidence type="ECO:0000256" key="8">
    <source>
        <dbReference type="RuleBase" id="RU361157"/>
    </source>
</evidence>
<keyword evidence="6 8" id="KW-1133">Transmembrane helix</keyword>
<protein>
    <recommendedName>
        <fullName evidence="8">Transport permease protein</fullName>
    </recommendedName>
</protein>
<dbReference type="InterPro" id="IPR047817">
    <property type="entry name" value="ABC2_TM_bact-type"/>
</dbReference>
<feature type="domain" description="ABC transmembrane type-2" evidence="9">
    <location>
        <begin position="62"/>
        <end position="288"/>
    </location>
</feature>
<evidence type="ECO:0000256" key="5">
    <source>
        <dbReference type="ARBA" id="ARBA00022692"/>
    </source>
</evidence>